<sequence length="208" mass="20766">MVPCAVALALLAGCGNDDKDSGAAAPSSANLRSAAPSSPVAAPPALPTTAPVSTSAAASSAAPTTARGPVSGPVDPAQYRQQMGYYFQSPSGTYLCAILDQPIDDNAQVGCQGPTSPAPAEFRDCWTRNPQGSALTVGAHSKALCLNQGVFVGAPIDGGSRGGGRVLPYGGMLTVGPFTCDSAESGVTCTNDTTGAGFKIAREGNRTF</sequence>
<evidence type="ECO:0000313" key="2">
    <source>
        <dbReference type="EMBL" id="PXX63828.1"/>
    </source>
</evidence>
<accession>A0A318K0N8</accession>
<name>A0A318K0N8_9NOCA</name>
<comment type="caution">
    <text evidence="2">The sequence shown here is derived from an EMBL/GenBank/DDBJ whole genome shotgun (WGS) entry which is preliminary data.</text>
</comment>
<gene>
    <name evidence="2" type="ORF">DFR70_1053</name>
</gene>
<proteinExistence type="predicted"/>
<dbReference type="EMBL" id="QJKF01000005">
    <property type="protein sequence ID" value="PXX63828.1"/>
    <property type="molecule type" value="Genomic_DNA"/>
</dbReference>
<dbReference type="AlphaFoldDB" id="A0A318K0N8"/>
<organism evidence="2 3">
    <name type="scientific">Nocardia tenerifensis</name>
    <dbReference type="NCBI Taxonomy" id="228006"/>
    <lineage>
        <taxon>Bacteria</taxon>
        <taxon>Bacillati</taxon>
        <taxon>Actinomycetota</taxon>
        <taxon>Actinomycetes</taxon>
        <taxon>Mycobacteriales</taxon>
        <taxon>Nocardiaceae</taxon>
        <taxon>Nocardia</taxon>
    </lineage>
</organism>
<keyword evidence="3" id="KW-1185">Reference proteome</keyword>
<feature type="region of interest" description="Disordered" evidence="1">
    <location>
        <begin position="18"/>
        <end position="75"/>
    </location>
</feature>
<evidence type="ECO:0000313" key="3">
    <source>
        <dbReference type="Proteomes" id="UP000247569"/>
    </source>
</evidence>
<evidence type="ECO:0000256" key="1">
    <source>
        <dbReference type="SAM" id="MobiDB-lite"/>
    </source>
</evidence>
<protein>
    <submittedName>
        <fullName evidence="2">Uncharacterized protein</fullName>
    </submittedName>
</protein>
<feature type="compositionally biased region" description="Low complexity" evidence="1">
    <location>
        <begin position="47"/>
        <end position="66"/>
    </location>
</feature>
<reference evidence="2 3" key="1">
    <citation type="submission" date="2018-05" db="EMBL/GenBank/DDBJ databases">
        <title>Genomic Encyclopedia of Type Strains, Phase IV (KMG-IV): sequencing the most valuable type-strain genomes for metagenomic binning, comparative biology and taxonomic classification.</title>
        <authorList>
            <person name="Goeker M."/>
        </authorList>
    </citation>
    <scope>NUCLEOTIDE SEQUENCE [LARGE SCALE GENOMIC DNA]</scope>
    <source>
        <strain evidence="2 3">DSM 44704</strain>
    </source>
</reference>
<dbReference type="Proteomes" id="UP000247569">
    <property type="component" value="Unassembled WGS sequence"/>
</dbReference>